<dbReference type="RefSeq" id="WP_013007521.1">
    <property type="nucleotide sequence ID" value="NC_013939.1"/>
</dbReference>
<keyword evidence="3" id="KW-1185">Reference proteome</keyword>
<keyword evidence="1" id="KW-0175">Coiled coil</keyword>
<dbReference type="Proteomes" id="UP000001520">
    <property type="component" value="Chromosome"/>
</dbReference>
<protein>
    <submittedName>
        <fullName evidence="2">Uncharacterized protein</fullName>
    </submittedName>
</protein>
<gene>
    <name evidence="2" type="ordered locus">DEFDS_0795</name>
</gene>
<dbReference type="EMBL" id="AP011529">
    <property type="protein sequence ID" value="BAI80273.1"/>
    <property type="molecule type" value="Genomic_DNA"/>
</dbReference>
<reference evidence="2 3" key="1">
    <citation type="journal article" date="2010" name="DNA Res.">
        <title>Bacterial lifestyle in a deep-sea hydrothermal vent chimney revealed by the genome sequence of the thermophilic bacterium Deferribacter desulfuricans SSM1.</title>
        <authorList>
            <person name="Takaki Y."/>
            <person name="Shimamura S."/>
            <person name="Nakagawa S."/>
            <person name="Fukuhara Y."/>
            <person name="Horikawa H."/>
            <person name="Ankai A."/>
            <person name="Harada T."/>
            <person name="Hosoyama A."/>
            <person name="Oguchi A."/>
            <person name="Fukui S."/>
            <person name="Fujita N."/>
            <person name="Takami H."/>
            <person name="Takai K."/>
        </authorList>
    </citation>
    <scope>NUCLEOTIDE SEQUENCE [LARGE SCALE GENOMIC DNA]</scope>
    <source>
        <strain evidence="3">DSM 14783 / JCM 11476 / NBRC 101012 / SSM1</strain>
    </source>
</reference>
<evidence type="ECO:0000256" key="1">
    <source>
        <dbReference type="SAM" id="Coils"/>
    </source>
</evidence>
<dbReference type="PROSITE" id="PS51257">
    <property type="entry name" value="PROKAR_LIPOPROTEIN"/>
    <property type="match status" value="1"/>
</dbReference>
<evidence type="ECO:0000313" key="3">
    <source>
        <dbReference type="Proteomes" id="UP000001520"/>
    </source>
</evidence>
<name>D3PCF0_DEFDS</name>
<feature type="coiled-coil region" evidence="1">
    <location>
        <begin position="14"/>
        <end position="62"/>
    </location>
</feature>
<organism evidence="2 3">
    <name type="scientific">Deferribacter desulfuricans (strain DSM 14783 / JCM 11476 / NBRC 101012 / SSM1)</name>
    <dbReference type="NCBI Taxonomy" id="639282"/>
    <lineage>
        <taxon>Bacteria</taxon>
        <taxon>Pseudomonadati</taxon>
        <taxon>Deferribacterota</taxon>
        <taxon>Deferribacteres</taxon>
        <taxon>Deferribacterales</taxon>
        <taxon>Deferribacteraceae</taxon>
        <taxon>Deferribacter</taxon>
    </lineage>
</organism>
<evidence type="ECO:0000313" key="2">
    <source>
        <dbReference type="EMBL" id="BAI80273.1"/>
    </source>
</evidence>
<dbReference type="AlphaFoldDB" id="D3PCF0"/>
<dbReference type="eggNOG" id="ENOG502ZCE8">
    <property type="taxonomic scope" value="Bacteria"/>
</dbReference>
<sequence>MKKSLILVMLMILIAACTQDMQKLKEENKRLLIQMSNLQNKNDELSTELKKCNKLNKILKEEKSYNYTELANLRNELRTFLKQQIMQIEKLTNKTVLMDYVGGEVIKREGKNLEGKLLVYKGKVFSSGDEIRGVRGFFARDTKIQLKIFRKFENKYVLVGESKLYSVKAGKQYIQLENKIVLDQGDIIGIYFPKGYIDVYYNKVPGGFVILSNTPKLGESINLKEAQFTFSIGLMGYFE</sequence>
<accession>D3PCF0</accession>
<dbReference type="STRING" id="639282.DEFDS_0795"/>
<proteinExistence type="predicted"/>
<dbReference type="KEGG" id="ddf:DEFDS_0795"/>
<dbReference type="HOGENOM" id="CLU_094222_0_0_0"/>
<dbReference type="OrthoDB" id="5700547at2"/>